<comment type="caution">
    <text evidence="3">The sequence shown here is derived from an EMBL/GenBank/DDBJ whole genome shotgun (WGS) entry which is preliminary data.</text>
</comment>
<dbReference type="GO" id="GO:0015074">
    <property type="term" value="P:DNA integration"/>
    <property type="evidence" value="ECO:0007669"/>
    <property type="project" value="InterPro"/>
</dbReference>
<dbReference type="EMBL" id="NGJZ01000004">
    <property type="protein sequence ID" value="RSU06208.1"/>
    <property type="molecule type" value="Genomic_DNA"/>
</dbReference>
<accession>A0A430AF55</accession>
<proteinExistence type="predicted"/>
<dbReference type="Gene3D" id="1.10.443.10">
    <property type="entry name" value="Intergrase catalytic core"/>
    <property type="match status" value="1"/>
</dbReference>
<dbReference type="InterPro" id="IPR002104">
    <property type="entry name" value="Integrase_catalytic"/>
</dbReference>
<dbReference type="OrthoDB" id="283809at2"/>
<feature type="domain" description="Tyr recombinase" evidence="2">
    <location>
        <begin position="1"/>
        <end position="97"/>
    </location>
</feature>
<dbReference type="SUPFAM" id="SSF56349">
    <property type="entry name" value="DNA breaking-rejoining enzymes"/>
    <property type="match status" value="1"/>
</dbReference>
<reference evidence="3 4" key="1">
    <citation type="submission" date="2017-05" db="EMBL/GenBank/DDBJ databases">
        <title>Vagococcus spp. assemblies.</title>
        <authorList>
            <person name="Gulvik C.A."/>
        </authorList>
    </citation>
    <scope>NUCLEOTIDE SEQUENCE [LARGE SCALE GENOMIC DNA]</scope>
    <source>
        <strain evidence="3 4">DSM 24756</strain>
    </source>
</reference>
<name>A0A430AF55_9ENTE</name>
<sequence>MFPTNDQFIFTYTTQKRELNQPLHPDCLNNKLDALSKKFDLLRITPHGLPHTFVGDLLNNGVDNFIVKSLVNYAETSNMIQEVYGHTNDQTKIDTLKPLKEYRNAYQNE</sequence>
<dbReference type="AlphaFoldDB" id="A0A430AF55"/>
<keyword evidence="4" id="KW-1185">Reference proteome</keyword>
<dbReference type="InterPro" id="IPR011010">
    <property type="entry name" value="DNA_brk_join_enz"/>
</dbReference>
<organism evidence="3 4">
    <name type="scientific">Vagococcus entomophilus</name>
    <dbReference type="NCBI Taxonomy" id="1160095"/>
    <lineage>
        <taxon>Bacteria</taxon>
        <taxon>Bacillati</taxon>
        <taxon>Bacillota</taxon>
        <taxon>Bacilli</taxon>
        <taxon>Lactobacillales</taxon>
        <taxon>Enterococcaceae</taxon>
        <taxon>Vagococcus</taxon>
    </lineage>
</organism>
<keyword evidence="1" id="KW-0233">DNA recombination</keyword>
<dbReference type="PROSITE" id="PS51898">
    <property type="entry name" value="TYR_RECOMBINASE"/>
    <property type="match status" value="1"/>
</dbReference>
<dbReference type="Proteomes" id="UP000288669">
    <property type="component" value="Unassembled WGS sequence"/>
</dbReference>
<dbReference type="InterPro" id="IPR013762">
    <property type="entry name" value="Integrase-like_cat_sf"/>
</dbReference>
<dbReference type="GO" id="GO:0003677">
    <property type="term" value="F:DNA binding"/>
    <property type="evidence" value="ECO:0007669"/>
    <property type="project" value="InterPro"/>
</dbReference>
<evidence type="ECO:0000313" key="4">
    <source>
        <dbReference type="Proteomes" id="UP000288669"/>
    </source>
</evidence>
<evidence type="ECO:0000256" key="1">
    <source>
        <dbReference type="ARBA" id="ARBA00023172"/>
    </source>
</evidence>
<protein>
    <recommendedName>
        <fullName evidence="2">Tyr recombinase domain-containing protein</fullName>
    </recommendedName>
</protein>
<gene>
    <name evidence="3" type="ORF">CBF30_10855</name>
</gene>
<evidence type="ECO:0000259" key="2">
    <source>
        <dbReference type="PROSITE" id="PS51898"/>
    </source>
</evidence>
<dbReference type="GO" id="GO:0006310">
    <property type="term" value="P:DNA recombination"/>
    <property type="evidence" value="ECO:0007669"/>
    <property type="project" value="UniProtKB-KW"/>
</dbReference>
<evidence type="ECO:0000313" key="3">
    <source>
        <dbReference type="EMBL" id="RSU06208.1"/>
    </source>
</evidence>